<gene>
    <name evidence="2" type="ORF">HH303_18890</name>
</gene>
<accession>A0A7Y0HG54</accession>
<protein>
    <submittedName>
        <fullName evidence="2">Uncharacterized protein</fullName>
    </submittedName>
</protein>
<dbReference type="RefSeq" id="WP_169626961.1">
    <property type="nucleotide sequence ID" value="NZ_JABBNT010000006.1"/>
</dbReference>
<feature type="chain" id="PRO_5031136170" evidence="1">
    <location>
        <begin position="29"/>
        <end position="224"/>
    </location>
</feature>
<comment type="caution">
    <text evidence="2">The sequence shown here is derived from an EMBL/GenBank/DDBJ whole genome shotgun (WGS) entry which is preliminary data.</text>
</comment>
<reference evidence="2 3" key="1">
    <citation type="submission" date="2020-04" db="EMBL/GenBank/DDBJ databases">
        <title>Rhodospirillaceae bacterium KN72 isolated from deep sea.</title>
        <authorList>
            <person name="Zhang D.-C."/>
        </authorList>
    </citation>
    <scope>NUCLEOTIDE SEQUENCE [LARGE SCALE GENOMIC DNA]</scope>
    <source>
        <strain evidence="2 3">KN72</strain>
    </source>
</reference>
<feature type="signal peptide" evidence="1">
    <location>
        <begin position="1"/>
        <end position="28"/>
    </location>
</feature>
<evidence type="ECO:0000256" key="1">
    <source>
        <dbReference type="SAM" id="SignalP"/>
    </source>
</evidence>
<evidence type="ECO:0000313" key="3">
    <source>
        <dbReference type="Proteomes" id="UP000539372"/>
    </source>
</evidence>
<dbReference type="Proteomes" id="UP000539372">
    <property type="component" value="Unassembled WGS sequence"/>
</dbReference>
<dbReference type="PROSITE" id="PS51318">
    <property type="entry name" value="TAT"/>
    <property type="match status" value="1"/>
</dbReference>
<keyword evidence="3" id="KW-1185">Reference proteome</keyword>
<dbReference type="AlphaFoldDB" id="A0A7Y0HG54"/>
<dbReference type="EMBL" id="JABBNT010000006">
    <property type="protein sequence ID" value="NMM46565.1"/>
    <property type="molecule type" value="Genomic_DNA"/>
</dbReference>
<dbReference type="InterPro" id="IPR006311">
    <property type="entry name" value="TAT_signal"/>
</dbReference>
<proteinExistence type="predicted"/>
<evidence type="ECO:0000313" key="2">
    <source>
        <dbReference type="EMBL" id="NMM46565.1"/>
    </source>
</evidence>
<organism evidence="2 3">
    <name type="scientific">Pacificispira spongiicola</name>
    <dbReference type="NCBI Taxonomy" id="2729598"/>
    <lineage>
        <taxon>Bacteria</taxon>
        <taxon>Pseudomonadati</taxon>
        <taxon>Pseudomonadota</taxon>
        <taxon>Alphaproteobacteria</taxon>
        <taxon>Rhodospirillales</taxon>
        <taxon>Rhodospirillaceae</taxon>
        <taxon>Pacificispira</taxon>
    </lineage>
</organism>
<name>A0A7Y0HG54_9PROT</name>
<sequence>MKTDITRRAALAGSTAAILAAGMNTAAAAPIDPHIAWLAEMDQIEATLIAMGSEEDALNGALIRDLGRVQPAVTVNAGSRTYVTDRQAIIDILDGLPTLDDLKDRDALNQVSFRRLRQTWEKALEEFDAKTARFEAHPAYQRMKEWERRTNELIDQDDKISRLMVDTPAKTLAGVHAQAVLLERWTRDGLEYLDERESEIAARIREALAKIIGQQEPAQHSRPA</sequence>
<keyword evidence="1" id="KW-0732">Signal</keyword>